<protein>
    <submittedName>
        <fullName evidence="2">Bax inhibitor-1/YccA family protein</fullName>
    </submittedName>
</protein>
<keyword evidence="1" id="KW-0472">Membrane</keyword>
<dbReference type="PANTHER" id="PTHR41282">
    <property type="entry name" value="CONSERVED TRANSMEMBRANE PROTEIN-RELATED"/>
    <property type="match status" value="1"/>
</dbReference>
<feature type="transmembrane region" description="Helical" evidence="1">
    <location>
        <begin position="95"/>
        <end position="114"/>
    </location>
</feature>
<feature type="transmembrane region" description="Helical" evidence="1">
    <location>
        <begin position="147"/>
        <end position="170"/>
    </location>
</feature>
<feature type="transmembrane region" description="Helical" evidence="1">
    <location>
        <begin position="71"/>
        <end position="89"/>
    </location>
</feature>
<gene>
    <name evidence="2" type="ORF">GCM10022236_48430</name>
</gene>
<feature type="transmembrane region" description="Helical" evidence="1">
    <location>
        <begin position="182"/>
        <end position="206"/>
    </location>
</feature>
<keyword evidence="1" id="KW-0812">Transmembrane</keyword>
<feature type="transmembrane region" description="Helical" evidence="1">
    <location>
        <begin position="212"/>
        <end position="231"/>
    </location>
</feature>
<dbReference type="Pfam" id="PF12811">
    <property type="entry name" value="BaxI_1"/>
    <property type="match status" value="1"/>
</dbReference>
<feature type="transmembrane region" description="Helical" evidence="1">
    <location>
        <begin position="252"/>
        <end position="274"/>
    </location>
</feature>
<accession>A0ABP7AUU7</accession>
<keyword evidence="1" id="KW-1133">Transmembrane helix</keyword>
<organism evidence="2 3">
    <name type="scientific">Microlunatus ginsengisoli</name>
    <dbReference type="NCBI Taxonomy" id="363863"/>
    <lineage>
        <taxon>Bacteria</taxon>
        <taxon>Bacillati</taxon>
        <taxon>Actinomycetota</taxon>
        <taxon>Actinomycetes</taxon>
        <taxon>Propionibacteriales</taxon>
        <taxon>Propionibacteriaceae</taxon>
        <taxon>Microlunatus</taxon>
    </lineage>
</organism>
<feature type="transmembrane region" description="Helical" evidence="1">
    <location>
        <begin position="121"/>
        <end position="141"/>
    </location>
</feature>
<keyword evidence="3" id="KW-1185">Reference proteome</keyword>
<name>A0ABP7AUU7_9ACTN</name>
<proteinExistence type="predicted"/>
<dbReference type="PIRSF" id="PIRSF009160">
    <property type="entry name" value="UCP009160"/>
    <property type="match status" value="1"/>
</dbReference>
<dbReference type="RefSeq" id="WP_344809490.1">
    <property type="nucleotide sequence ID" value="NZ_BAABAB010000050.1"/>
</dbReference>
<evidence type="ECO:0000256" key="1">
    <source>
        <dbReference type="SAM" id="Phobius"/>
    </source>
</evidence>
<comment type="caution">
    <text evidence="2">The sequence shown here is derived from an EMBL/GenBank/DDBJ whole genome shotgun (WGS) entry which is preliminary data.</text>
</comment>
<dbReference type="Proteomes" id="UP001501490">
    <property type="component" value="Unassembled WGS sequence"/>
</dbReference>
<reference evidence="3" key="1">
    <citation type="journal article" date="2019" name="Int. J. Syst. Evol. Microbiol.">
        <title>The Global Catalogue of Microorganisms (GCM) 10K type strain sequencing project: providing services to taxonomists for standard genome sequencing and annotation.</title>
        <authorList>
            <consortium name="The Broad Institute Genomics Platform"/>
            <consortium name="The Broad Institute Genome Sequencing Center for Infectious Disease"/>
            <person name="Wu L."/>
            <person name="Ma J."/>
        </authorList>
    </citation>
    <scope>NUCLEOTIDE SEQUENCE [LARGE SCALE GENOMIC DNA]</scope>
    <source>
        <strain evidence="3">JCM 16929</strain>
    </source>
</reference>
<dbReference type="EMBL" id="BAABAB010000050">
    <property type="protein sequence ID" value="GAA3640144.1"/>
    <property type="molecule type" value="Genomic_DNA"/>
</dbReference>
<dbReference type="InterPro" id="IPR010539">
    <property type="entry name" value="BaxI_1-like"/>
</dbReference>
<dbReference type="PANTHER" id="PTHR41282:SF1">
    <property type="entry name" value="CONSERVED TRANSMEMBRANE PROTEIN-RELATED"/>
    <property type="match status" value="1"/>
</dbReference>
<evidence type="ECO:0000313" key="3">
    <source>
        <dbReference type="Proteomes" id="UP001501490"/>
    </source>
</evidence>
<sequence>MLRSSNPILSKKDAFTPAAPQYGQNQYGQNPYAQNPYGQTDPNAQQYGYAPFGAPAQTEGRMTLDDVITKTAVVMGLLVISAALSWWLIPVQLTYGALILSSLVGFVTVLLVSFRRNVSPPLMFLYAVIEGVFIGMISKLFEQWYPGIVVQAVIGTFVAAGVTLATYKIFRIKVTSKFRKIVIIATIAYAITLFVNFIISLFIPGIGLRMGMLGLLVSAIGVTLAVLNLILDFDYIEQGIAIGAPAKESWRAAFGLTVTMVWLYVEILRILSYLRR</sequence>
<evidence type="ECO:0000313" key="2">
    <source>
        <dbReference type="EMBL" id="GAA3640144.1"/>
    </source>
</evidence>